<dbReference type="Gene3D" id="1.10.10.10">
    <property type="entry name" value="Winged helix-like DNA-binding domain superfamily/Winged helix DNA-binding domain"/>
    <property type="match status" value="1"/>
</dbReference>
<sequence>MVSGLLLYLLEVMEVLAEQRQQQILDMLASRQVVKLKDICQQTNCSASSARRDLQLLEDQGALVRIHGGAKAKHDLQRELDMTGKSTQNVSAKDKIAQLAVAKIADQEVIFLDAGTTTLAMVRYLQQKQHLTVVTNGVLHASQLADQGIRTILVGGMLKNTTKAIVGTKAVRDLQHYRFNKVFLGANGVHDEYGLTTPDPEEAAVKQAAFAQAEETFVLADGSKFEAVSFVKISDLEQATIITTDLSRAVFDKYSRQTNILEV</sequence>
<dbReference type="PROSITE" id="PS51000">
    <property type="entry name" value="HTH_DEOR_2"/>
    <property type="match status" value="1"/>
</dbReference>
<dbReference type="STRING" id="449659.IV66_GL001735"/>
<dbReference type="GO" id="GO:0003700">
    <property type="term" value="F:DNA-binding transcription factor activity"/>
    <property type="evidence" value="ECO:0007669"/>
    <property type="project" value="InterPro"/>
</dbReference>
<name>A0A0R2LK99_9LACO</name>
<dbReference type="SMART" id="SM01134">
    <property type="entry name" value="DeoRC"/>
    <property type="match status" value="1"/>
</dbReference>
<dbReference type="PANTHER" id="PTHR30363">
    <property type="entry name" value="HTH-TYPE TRANSCRIPTIONAL REGULATOR SRLR-RELATED"/>
    <property type="match status" value="1"/>
</dbReference>
<proteinExistence type="predicted"/>
<reference evidence="4 5" key="1">
    <citation type="journal article" date="2015" name="Genome Announc.">
        <title>Expanding the biotechnology potential of lactobacilli through comparative genomics of 213 strains and associated genera.</title>
        <authorList>
            <person name="Sun Z."/>
            <person name="Harris H.M."/>
            <person name="McCann A."/>
            <person name="Guo C."/>
            <person name="Argimon S."/>
            <person name="Zhang W."/>
            <person name="Yang X."/>
            <person name="Jeffery I.B."/>
            <person name="Cooney J.C."/>
            <person name="Kagawa T.F."/>
            <person name="Liu W."/>
            <person name="Song Y."/>
            <person name="Salvetti E."/>
            <person name="Wrobel A."/>
            <person name="Rasinkangas P."/>
            <person name="Parkhill J."/>
            <person name="Rea M.C."/>
            <person name="O'Sullivan O."/>
            <person name="Ritari J."/>
            <person name="Douillard F.P."/>
            <person name="Paul Ross R."/>
            <person name="Yang R."/>
            <person name="Briner A.E."/>
            <person name="Felis G.E."/>
            <person name="de Vos W.M."/>
            <person name="Barrangou R."/>
            <person name="Klaenhammer T.R."/>
            <person name="Caufield P.W."/>
            <person name="Cui Y."/>
            <person name="Zhang H."/>
            <person name="O'Toole P.W."/>
        </authorList>
    </citation>
    <scope>NUCLEOTIDE SEQUENCE [LARGE SCALE GENOMIC DNA]</scope>
    <source>
        <strain evidence="4 5">NBRC 103219</strain>
    </source>
</reference>
<dbReference type="PRINTS" id="PR00037">
    <property type="entry name" value="HTHLACR"/>
</dbReference>
<evidence type="ECO:0000313" key="5">
    <source>
        <dbReference type="Proteomes" id="UP000051886"/>
    </source>
</evidence>
<keyword evidence="1" id="KW-0805">Transcription regulation</keyword>
<dbReference type="InterPro" id="IPR014036">
    <property type="entry name" value="DeoR-like_C"/>
</dbReference>
<dbReference type="EMBL" id="JQCN01000004">
    <property type="protein sequence ID" value="KRO02065.1"/>
    <property type="molecule type" value="Genomic_DNA"/>
</dbReference>
<dbReference type="InterPro" id="IPR036390">
    <property type="entry name" value="WH_DNA-bd_sf"/>
</dbReference>
<dbReference type="InterPro" id="IPR050313">
    <property type="entry name" value="Carb_Metab_HTH_regulators"/>
</dbReference>
<organism evidence="4 5">
    <name type="scientific">Ligilactobacillus pobuzihii</name>
    <dbReference type="NCBI Taxonomy" id="449659"/>
    <lineage>
        <taxon>Bacteria</taxon>
        <taxon>Bacillati</taxon>
        <taxon>Bacillota</taxon>
        <taxon>Bacilli</taxon>
        <taxon>Lactobacillales</taxon>
        <taxon>Lactobacillaceae</taxon>
        <taxon>Ligilactobacillus</taxon>
    </lineage>
</organism>
<dbReference type="PATRIC" id="fig|449659.4.peg.1772"/>
<dbReference type="AlphaFoldDB" id="A0A0R2LK99"/>
<dbReference type="Proteomes" id="UP000051886">
    <property type="component" value="Unassembled WGS sequence"/>
</dbReference>
<gene>
    <name evidence="4" type="ORF">IV66_GL001735</name>
</gene>
<dbReference type="Pfam" id="PF00455">
    <property type="entry name" value="DeoRC"/>
    <property type="match status" value="1"/>
</dbReference>
<keyword evidence="2" id="KW-0804">Transcription</keyword>
<dbReference type="InterPro" id="IPR036388">
    <property type="entry name" value="WH-like_DNA-bd_sf"/>
</dbReference>
<keyword evidence="5" id="KW-1185">Reference proteome</keyword>
<evidence type="ECO:0000256" key="1">
    <source>
        <dbReference type="ARBA" id="ARBA00023015"/>
    </source>
</evidence>
<protein>
    <submittedName>
        <fullName evidence="4">Transcription regulator of fructose operon</fullName>
    </submittedName>
</protein>
<evidence type="ECO:0000256" key="2">
    <source>
        <dbReference type="ARBA" id="ARBA00023163"/>
    </source>
</evidence>
<dbReference type="SMART" id="SM00420">
    <property type="entry name" value="HTH_DEOR"/>
    <property type="match status" value="1"/>
</dbReference>
<dbReference type="PANTHER" id="PTHR30363:SF56">
    <property type="entry name" value="TRANSCRIPTIONAL REGULATOR, DEOR FAMILY"/>
    <property type="match status" value="1"/>
</dbReference>
<evidence type="ECO:0000259" key="3">
    <source>
        <dbReference type="PROSITE" id="PS51000"/>
    </source>
</evidence>
<dbReference type="Pfam" id="PF08220">
    <property type="entry name" value="HTH_DeoR"/>
    <property type="match status" value="1"/>
</dbReference>
<dbReference type="Gene3D" id="3.40.50.1360">
    <property type="match status" value="1"/>
</dbReference>
<dbReference type="InterPro" id="IPR037171">
    <property type="entry name" value="NagB/RpiA_transferase-like"/>
</dbReference>
<dbReference type="InterPro" id="IPR001034">
    <property type="entry name" value="DeoR_HTH"/>
</dbReference>
<comment type="caution">
    <text evidence="4">The sequence shown here is derived from an EMBL/GenBank/DDBJ whole genome shotgun (WGS) entry which is preliminary data.</text>
</comment>
<feature type="domain" description="HTH deoR-type" evidence="3">
    <location>
        <begin position="17"/>
        <end position="72"/>
    </location>
</feature>
<dbReference type="SUPFAM" id="SSF100950">
    <property type="entry name" value="NagB/RpiA/CoA transferase-like"/>
    <property type="match status" value="1"/>
</dbReference>
<accession>A0A0R2LK99</accession>
<evidence type="ECO:0000313" key="4">
    <source>
        <dbReference type="EMBL" id="KRO02065.1"/>
    </source>
</evidence>
<dbReference type="SUPFAM" id="SSF46785">
    <property type="entry name" value="Winged helix' DNA-binding domain"/>
    <property type="match status" value="1"/>
</dbReference>